<organism evidence="1 2">
    <name type="scientific">Fontibacillus phaseoli</name>
    <dbReference type="NCBI Taxonomy" id="1416533"/>
    <lineage>
        <taxon>Bacteria</taxon>
        <taxon>Bacillati</taxon>
        <taxon>Bacillota</taxon>
        <taxon>Bacilli</taxon>
        <taxon>Bacillales</taxon>
        <taxon>Paenibacillaceae</taxon>
        <taxon>Fontibacillus</taxon>
    </lineage>
</organism>
<evidence type="ECO:0000313" key="2">
    <source>
        <dbReference type="Proteomes" id="UP000253090"/>
    </source>
</evidence>
<dbReference type="Gene3D" id="2.30.110.40">
    <property type="entry name" value="Phage tail tube protein"/>
    <property type="match status" value="1"/>
</dbReference>
<dbReference type="RefSeq" id="WP_245954435.1">
    <property type="nucleotide sequence ID" value="NZ_QPJW01000001.1"/>
</dbReference>
<protein>
    <submittedName>
        <fullName evidence="1">Tail tube protein</fullName>
    </submittedName>
</protein>
<proteinExistence type="predicted"/>
<dbReference type="Pfam" id="PF09393">
    <property type="entry name" value="DUF2001"/>
    <property type="match status" value="1"/>
</dbReference>
<dbReference type="Proteomes" id="UP000253090">
    <property type="component" value="Unassembled WGS sequence"/>
</dbReference>
<dbReference type="SUPFAM" id="SSF69279">
    <property type="entry name" value="Phage tail proteins"/>
    <property type="match status" value="1"/>
</dbReference>
<dbReference type="InterPro" id="IPR038628">
    <property type="entry name" value="XkdM-like_sf"/>
</dbReference>
<dbReference type="EMBL" id="QPJW01000001">
    <property type="protein sequence ID" value="RCX22959.1"/>
    <property type="molecule type" value="Genomic_DNA"/>
</dbReference>
<dbReference type="InterPro" id="IPR018989">
    <property type="entry name" value="DUF2001"/>
</dbReference>
<comment type="caution">
    <text evidence="1">The sequence shown here is derived from an EMBL/GenBank/DDBJ whole genome shotgun (WGS) entry which is preliminary data.</text>
</comment>
<dbReference type="AlphaFoldDB" id="A0A369BMX3"/>
<reference evidence="1 2" key="1">
    <citation type="submission" date="2018-07" db="EMBL/GenBank/DDBJ databases">
        <title>Genomic Encyclopedia of Type Strains, Phase III (KMG-III): the genomes of soil and plant-associated and newly described type strains.</title>
        <authorList>
            <person name="Whitman W."/>
        </authorList>
    </citation>
    <scope>NUCLEOTIDE SEQUENCE [LARGE SCALE GENOMIC DNA]</scope>
    <source>
        <strain evidence="1 2">CECT 8333</strain>
    </source>
</reference>
<evidence type="ECO:0000313" key="1">
    <source>
        <dbReference type="EMBL" id="RCX22959.1"/>
    </source>
</evidence>
<sequence>MTAILDSRKVINGNFGQVFDQDGNWLTNITGCEATIEIGLEEIKLAGTRWLGNKVTTLKGAGSLSGYLVTSEFIEKAMQVMDDVSSPFVTELVVKLDDPESFGAYRVRLKNVTFDKIPLINYEVGAIVEHELTFVFSGAEVMDKLRPTV</sequence>
<name>A0A369BMX3_9BACL</name>
<keyword evidence="2" id="KW-1185">Reference proteome</keyword>
<accession>A0A369BMX3</accession>
<gene>
    <name evidence="1" type="ORF">DFP94_101548</name>
</gene>